<sequence length="87" mass="10441">MEIRLDDVVGFQIWLTWSNFDEFRWLSDLEMKNWRSAGFFCQVSKNLRCSERLLDARSNGHVSRIQTNALGTYERYAGQRFRYLLRA</sequence>
<comment type="caution">
    <text evidence="1">The sequence shown here is derived from an EMBL/GenBank/DDBJ whole genome shotgun (WGS) entry which is preliminary data.</text>
</comment>
<protein>
    <submittedName>
        <fullName evidence="1">Uncharacterized protein</fullName>
    </submittedName>
</protein>
<dbReference type="Proteomes" id="UP001054945">
    <property type="component" value="Unassembled WGS sequence"/>
</dbReference>
<evidence type="ECO:0000313" key="2">
    <source>
        <dbReference type="Proteomes" id="UP001054945"/>
    </source>
</evidence>
<organism evidence="1 2">
    <name type="scientific">Caerostris extrusa</name>
    <name type="common">Bark spider</name>
    <name type="synonym">Caerostris bankana</name>
    <dbReference type="NCBI Taxonomy" id="172846"/>
    <lineage>
        <taxon>Eukaryota</taxon>
        <taxon>Metazoa</taxon>
        <taxon>Ecdysozoa</taxon>
        <taxon>Arthropoda</taxon>
        <taxon>Chelicerata</taxon>
        <taxon>Arachnida</taxon>
        <taxon>Araneae</taxon>
        <taxon>Araneomorphae</taxon>
        <taxon>Entelegynae</taxon>
        <taxon>Araneoidea</taxon>
        <taxon>Araneidae</taxon>
        <taxon>Caerostris</taxon>
    </lineage>
</organism>
<name>A0AAV4MD16_CAEEX</name>
<reference evidence="1 2" key="1">
    <citation type="submission" date="2021-06" db="EMBL/GenBank/DDBJ databases">
        <title>Caerostris extrusa draft genome.</title>
        <authorList>
            <person name="Kono N."/>
            <person name="Arakawa K."/>
        </authorList>
    </citation>
    <scope>NUCLEOTIDE SEQUENCE [LARGE SCALE GENOMIC DNA]</scope>
</reference>
<evidence type="ECO:0000313" key="1">
    <source>
        <dbReference type="EMBL" id="GIX70180.1"/>
    </source>
</evidence>
<dbReference type="EMBL" id="BPLR01002117">
    <property type="protein sequence ID" value="GIX70180.1"/>
    <property type="molecule type" value="Genomic_DNA"/>
</dbReference>
<proteinExistence type="predicted"/>
<dbReference type="AlphaFoldDB" id="A0AAV4MD16"/>
<gene>
    <name evidence="1" type="ORF">CEXT_303191</name>
</gene>
<accession>A0AAV4MD16</accession>
<keyword evidence="2" id="KW-1185">Reference proteome</keyword>